<dbReference type="InterPro" id="IPR007272">
    <property type="entry name" value="Sulf_transp_TsuA/YedE"/>
</dbReference>
<keyword evidence="3" id="KW-1003">Cell membrane</keyword>
<proteinExistence type="inferred from homology"/>
<evidence type="ECO:0000313" key="11">
    <source>
        <dbReference type="Proteomes" id="UP000193083"/>
    </source>
</evidence>
<feature type="transmembrane region" description="Helical" evidence="9">
    <location>
        <begin position="309"/>
        <end position="329"/>
    </location>
</feature>
<keyword evidence="4" id="KW-0997">Cell inner membrane</keyword>
<keyword evidence="7 9" id="KW-0472">Membrane</keyword>
<feature type="transmembrane region" description="Helical" evidence="9">
    <location>
        <begin position="20"/>
        <end position="40"/>
    </location>
</feature>
<dbReference type="GO" id="GO:0005886">
    <property type="term" value="C:plasma membrane"/>
    <property type="evidence" value="ECO:0007669"/>
    <property type="project" value="UniProtKB-SubCell"/>
</dbReference>
<evidence type="ECO:0000256" key="6">
    <source>
        <dbReference type="ARBA" id="ARBA00022989"/>
    </source>
</evidence>
<evidence type="ECO:0000256" key="9">
    <source>
        <dbReference type="SAM" id="Phobius"/>
    </source>
</evidence>
<feature type="transmembrane region" description="Helical" evidence="9">
    <location>
        <begin position="373"/>
        <end position="392"/>
    </location>
</feature>
<dbReference type="PANTHER" id="PTHR30574">
    <property type="entry name" value="INNER MEMBRANE PROTEIN YEDE"/>
    <property type="match status" value="1"/>
</dbReference>
<evidence type="ECO:0000256" key="8">
    <source>
        <dbReference type="ARBA" id="ARBA00035655"/>
    </source>
</evidence>
<evidence type="ECO:0000256" key="1">
    <source>
        <dbReference type="ARBA" id="ARBA00004429"/>
    </source>
</evidence>
<dbReference type="OrthoDB" id="9794165at2"/>
<protein>
    <submittedName>
        <fullName evidence="10">Uncharacterized protein</fullName>
    </submittedName>
</protein>
<gene>
    <name evidence="10" type="ORF">SAMN02982922_4125</name>
</gene>
<dbReference type="Proteomes" id="UP000193083">
    <property type="component" value="Unassembled WGS sequence"/>
</dbReference>
<dbReference type="AlphaFoldDB" id="A0A1X7PFR6"/>
<comment type="subcellular location">
    <subcellularLocation>
        <location evidence="1">Cell inner membrane</location>
        <topology evidence="1">Multi-pass membrane protein</topology>
    </subcellularLocation>
</comment>
<feature type="transmembrane region" description="Helical" evidence="9">
    <location>
        <begin position="81"/>
        <end position="100"/>
    </location>
</feature>
<dbReference type="PANTHER" id="PTHR30574:SF1">
    <property type="entry name" value="SULPHUR TRANSPORT DOMAIN-CONTAINING PROTEIN"/>
    <property type="match status" value="1"/>
</dbReference>
<evidence type="ECO:0000256" key="7">
    <source>
        <dbReference type="ARBA" id="ARBA00023136"/>
    </source>
</evidence>
<dbReference type="RefSeq" id="WP_085465851.1">
    <property type="nucleotide sequence ID" value="NZ_FXBL01000004.1"/>
</dbReference>
<feature type="transmembrane region" description="Helical" evidence="9">
    <location>
        <begin position="336"/>
        <end position="353"/>
    </location>
</feature>
<keyword evidence="2" id="KW-0813">Transport</keyword>
<name>A0A1X7PFR6_9HYPH</name>
<sequence>MTDIAAAPPKYLPPVTIDGAPAKVAGAAFVIGFLAIVWLVDLRQAALFLVGGGLGMALYHGSFGFTGGWRRFVVEGRGRAIRAQMLMIAVAAVAMIPLLSAGNLGGQPLVGALAPVGVSVLVGAAIFGLGMQLGGGCGSGTLFTVGGGSARMLVTLAFFVVGAVIGTAHLPWWLELPSWPAISLGQTFGVATAVLMTLVGLGLVALVSALVERRVHGDIESEPAPKRPGWMWLVHGPWPLVGAGLVLAILNIVTLLLAGHPWSVTFGFGLWGAKISQGIGVPVETWAFWNWPGPQKALNSSVLEDVTSVMDFGIILGAALAASLAGSFAPKAKLPIGSLMAAVIGGLLMGYGARLSFGCNIGALFSGIASGSVHGWVWFAAAFGGSLVGVWLRPAFGLDGFRK</sequence>
<accession>A0A1X7PFR6</accession>
<feature type="transmembrane region" description="Helical" evidence="9">
    <location>
        <begin position="152"/>
        <end position="174"/>
    </location>
</feature>
<keyword evidence="11" id="KW-1185">Reference proteome</keyword>
<evidence type="ECO:0000256" key="4">
    <source>
        <dbReference type="ARBA" id="ARBA00022519"/>
    </source>
</evidence>
<evidence type="ECO:0000256" key="2">
    <source>
        <dbReference type="ARBA" id="ARBA00022448"/>
    </source>
</evidence>
<dbReference type="EMBL" id="FXBL01000004">
    <property type="protein sequence ID" value="SMH50315.1"/>
    <property type="molecule type" value="Genomic_DNA"/>
</dbReference>
<organism evidence="10 11">
    <name type="scientific">Mesorhizobium australicum</name>
    <dbReference type="NCBI Taxonomy" id="536018"/>
    <lineage>
        <taxon>Bacteria</taxon>
        <taxon>Pseudomonadati</taxon>
        <taxon>Pseudomonadota</taxon>
        <taxon>Alphaproteobacteria</taxon>
        <taxon>Hyphomicrobiales</taxon>
        <taxon>Phyllobacteriaceae</taxon>
        <taxon>Mesorhizobium</taxon>
    </lineage>
</organism>
<keyword evidence="5 9" id="KW-0812">Transmembrane</keyword>
<keyword evidence="6 9" id="KW-1133">Transmembrane helix</keyword>
<reference evidence="10 11" key="1">
    <citation type="submission" date="2017-04" db="EMBL/GenBank/DDBJ databases">
        <authorList>
            <person name="Afonso C.L."/>
            <person name="Miller P.J."/>
            <person name="Scott M.A."/>
            <person name="Spackman E."/>
            <person name="Goraichik I."/>
            <person name="Dimitrov K.M."/>
            <person name="Suarez D.L."/>
            <person name="Swayne D.E."/>
        </authorList>
    </citation>
    <scope>NUCLEOTIDE SEQUENCE [LARGE SCALE GENOMIC DNA]</scope>
    <source>
        <strain evidence="10 11">B5P</strain>
    </source>
</reference>
<feature type="transmembrane region" description="Helical" evidence="9">
    <location>
        <begin position="186"/>
        <end position="211"/>
    </location>
</feature>
<evidence type="ECO:0000256" key="5">
    <source>
        <dbReference type="ARBA" id="ARBA00022692"/>
    </source>
</evidence>
<feature type="transmembrane region" description="Helical" evidence="9">
    <location>
        <begin position="112"/>
        <end position="131"/>
    </location>
</feature>
<evidence type="ECO:0000256" key="3">
    <source>
        <dbReference type="ARBA" id="ARBA00022475"/>
    </source>
</evidence>
<dbReference type="Pfam" id="PF04143">
    <property type="entry name" value="Sulf_transp"/>
    <property type="match status" value="1"/>
</dbReference>
<feature type="transmembrane region" description="Helical" evidence="9">
    <location>
        <begin position="232"/>
        <end position="258"/>
    </location>
</feature>
<comment type="similarity">
    <text evidence="8">Belongs to the TsuA/YedE (TC 9.B.102) family.</text>
</comment>
<feature type="transmembrane region" description="Helical" evidence="9">
    <location>
        <begin position="46"/>
        <end position="69"/>
    </location>
</feature>
<evidence type="ECO:0000313" key="10">
    <source>
        <dbReference type="EMBL" id="SMH50315.1"/>
    </source>
</evidence>